<evidence type="ECO:0000256" key="1">
    <source>
        <dbReference type="SAM" id="MobiDB-lite"/>
    </source>
</evidence>
<sequence length="260" mass="27523">MYAVYGQNELLGVDHGCSSMDFARVAGWNFSLRLLQQELNTARSALHTAPSPEWKSLTCHAEEAIPYKMPAPRSGFPSKYFPPRATFASLVFPNTDSTQPAPDAKSDLGKFAVFVAYFFIRRVLRQRRGAPDASADTDGGDQPWGTPSAMDYLVGCAYTYGGIPTLHLPYPVPAYSSRATAPCGRDVDAAGSQLGASNDVLPAYDAHGGPPGYSHVLVLGVPIPPSAATRAARETLTEPTRHSGGHGATAAVVQSPDSGA</sequence>
<dbReference type="AlphaFoldDB" id="A0AAD6VPH3"/>
<protein>
    <submittedName>
        <fullName evidence="2">Uncharacterized protein</fullName>
    </submittedName>
</protein>
<reference evidence="2" key="1">
    <citation type="submission" date="2023-03" db="EMBL/GenBank/DDBJ databases">
        <title>Massive genome expansion in bonnet fungi (Mycena s.s.) driven by repeated elements and novel gene families across ecological guilds.</title>
        <authorList>
            <consortium name="Lawrence Berkeley National Laboratory"/>
            <person name="Harder C.B."/>
            <person name="Miyauchi S."/>
            <person name="Viragh M."/>
            <person name="Kuo A."/>
            <person name="Thoen E."/>
            <person name="Andreopoulos B."/>
            <person name="Lu D."/>
            <person name="Skrede I."/>
            <person name="Drula E."/>
            <person name="Henrissat B."/>
            <person name="Morin E."/>
            <person name="Kohler A."/>
            <person name="Barry K."/>
            <person name="LaButti K."/>
            <person name="Morin E."/>
            <person name="Salamov A."/>
            <person name="Lipzen A."/>
            <person name="Mereny Z."/>
            <person name="Hegedus B."/>
            <person name="Baldrian P."/>
            <person name="Stursova M."/>
            <person name="Weitz H."/>
            <person name="Taylor A."/>
            <person name="Grigoriev I.V."/>
            <person name="Nagy L.G."/>
            <person name="Martin F."/>
            <person name="Kauserud H."/>
        </authorList>
    </citation>
    <scope>NUCLEOTIDE SEQUENCE</scope>
    <source>
        <strain evidence="2">9144</strain>
    </source>
</reference>
<dbReference type="Proteomes" id="UP001219525">
    <property type="component" value="Unassembled WGS sequence"/>
</dbReference>
<accession>A0AAD6VPH3</accession>
<feature type="compositionally biased region" description="Basic and acidic residues" evidence="1">
    <location>
        <begin position="231"/>
        <end position="241"/>
    </location>
</feature>
<organism evidence="2 3">
    <name type="scientific">Mycena pura</name>
    <dbReference type="NCBI Taxonomy" id="153505"/>
    <lineage>
        <taxon>Eukaryota</taxon>
        <taxon>Fungi</taxon>
        <taxon>Dikarya</taxon>
        <taxon>Basidiomycota</taxon>
        <taxon>Agaricomycotina</taxon>
        <taxon>Agaricomycetes</taxon>
        <taxon>Agaricomycetidae</taxon>
        <taxon>Agaricales</taxon>
        <taxon>Marasmiineae</taxon>
        <taxon>Mycenaceae</taxon>
        <taxon>Mycena</taxon>
    </lineage>
</organism>
<comment type="caution">
    <text evidence="2">The sequence shown here is derived from an EMBL/GenBank/DDBJ whole genome shotgun (WGS) entry which is preliminary data.</text>
</comment>
<feature type="region of interest" description="Disordered" evidence="1">
    <location>
        <begin position="229"/>
        <end position="260"/>
    </location>
</feature>
<dbReference type="EMBL" id="JARJCW010000023">
    <property type="protein sequence ID" value="KAJ7212720.1"/>
    <property type="molecule type" value="Genomic_DNA"/>
</dbReference>
<evidence type="ECO:0000313" key="2">
    <source>
        <dbReference type="EMBL" id="KAJ7212720.1"/>
    </source>
</evidence>
<evidence type="ECO:0000313" key="3">
    <source>
        <dbReference type="Proteomes" id="UP001219525"/>
    </source>
</evidence>
<name>A0AAD6VPH3_9AGAR</name>
<keyword evidence="3" id="KW-1185">Reference proteome</keyword>
<proteinExistence type="predicted"/>
<gene>
    <name evidence="2" type="ORF">GGX14DRAFT_393609</name>
</gene>